<evidence type="ECO:0000313" key="2">
    <source>
        <dbReference type="EMBL" id="MEU5708540.1"/>
    </source>
</evidence>
<keyword evidence="3" id="KW-1185">Reference proteome</keyword>
<dbReference type="RefSeq" id="WP_267881442.1">
    <property type="nucleotide sequence ID" value="NZ_JBEXDP010000023.1"/>
</dbReference>
<dbReference type="Proteomes" id="UP001551011">
    <property type="component" value="Unassembled WGS sequence"/>
</dbReference>
<gene>
    <name evidence="2" type="ORF">AB0H04_16955</name>
</gene>
<feature type="transmembrane region" description="Helical" evidence="1">
    <location>
        <begin position="16"/>
        <end position="38"/>
    </location>
</feature>
<reference evidence="2 3" key="1">
    <citation type="submission" date="2024-06" db="EMBL/GenBank/DDBJ databases">
        <title>The Natural Products Discovery Center: Release of the First 8490 Sequenced Strains for Exploring Actinobacteria Biosynthetic Diversity.</title>
        <authorList>
            <person name="Kalkreuter E."/>
            <person name="Kautsar S.A."/>
            <person name="Yang D."/>
            <person name="Bader C.D."/>
            <person name="Teijaro C.N."/>
            <person name="Fluegel L."/>
            <person name="Davis C.M."/>
            <person name="Simpson J.R."/>
            <person name="Lauterbach L."/>
            <person name="Steele A.D."/>
            <person name="Gui C."/>
            <person name="Meng S."/>
            <person name="Li G."/>
            <person name="Viehrig K."/>
            <person name="Ye F."/>
            <person name="Su P."/>
            <person name="Kiefer A.F."/>
            <person name="Nichols A."/>
            <person name="Cepeda A.J."/>
            <person name="Yan W."/>
            <person name="Fan B."/>
            <person name="Jiang Y."/>
            <person name="Adhikari A."/>
            <person name="Zheng C.-J."/>
            <person name="Schuster L."/>
            <person name="Cowan T.M."/>
            <person name="Smanski M.J."/>
            <person name="Chevrette M.G."/>
            <person name="De Carvalho L.P.S."/>
            <person name="Shen B."/>
        </authorList>
    </citation>
    <scope>NUCLEOTIDE SEQUENCE [LARGE SCALE GENOMIC DNA]</scope>
    <source>
        <strain evidence="2 3">NPDC020594</strain>
    </source>
</reference>
<organism evidence="2 3">
    <name type="scientific">Streptomyces flaveolus</name>
    <dbReference type="NCBI Taxonomy" id="67297"/>
    <lineage>
        <taxon>Bacteria</taxon>
        <taxon>Bacillati</taxon>
        <taxon>Actinomycetota</taxon>
        <taxon>Actinomycetes</taxon>
        <taxon>Kitasatosporales</taxon>
        <taxon>Streptomycetaceae</taxon>
        <taxon>Streptomyces</taxon>
    </lineage>
</organism>
<keyword evidence="1" id="KW-1133">Transmembrane helix</keyword>
<sequence>MNHVTPSAGRARRVMAGLFVAALLLAAAALLLGAWLSLPRP</sequence>
<keyword evidence="1" id="KW-0812">Transmembrane</keyword>
<name>A0ABV3A9R8_9ACTN</name>
<evidence type="ECO:0000256" key="1">
    <source>
        <dbReference type="SAM" id="Phobius"/>
    </source>
</evidence>
<comment type="caution">
    <text evidence="2">The sequence shown here is derived from an EMBL/GenBank/DDBJ whole genome shotgun (WGS) entry which is preliminary data.</text>
</comment>
<proteinExistence type="predicted"/>
<accession>A0ABV3A9R8</accession>
<protein>
    <submittedName>
        <fullName evidence="2">Uncharacterized protein</fullName>
    </submittedName>
</protein>
<evidence type="ECO:0000313" key="3">
    <source>
        <dbReference type="Proteomes" id="UP001551011"/>
    </source>
</evidence>
<keyword evidence="1" id="KW-0472">Membrane</keyword>
<dbReference type="EMBL" id="JBFAEG010000011">
    <property type="protein sequence ID" value="MEU5708540.1"/>
    <property type="molecule type" value="Genomic_DNA"/>
</dbReference>